<dbReference type="AlphaFoldDB" id="K1P7A5"/>
<reference evidence="1" key="1">
    <citation type="journal article" date="2012" name="Nature">
        <title>The oyster genome reveals stress adaptation and complexity of shell formation.</title>
        <authorList>
            <person name="Zhang G."/>
            <person name="Fang X."/>
            <person name="Guo X."/>
            <person name="Li L."/>
            <person name="Luo R."/>
            <person name="Xu F."/>
            <person name="Yang P."/>
            <person name="Zhang L."/>
            <person name="Wang X."/>
            <person name="Qi H."/>
            <person name="Xiong Z."/>
            <person name="Que H."/>
            <person name="Xie Y."/>
            <person name="Holland P.W."/>
            <person name="Paps J."/>
            <person name="Zhu Y."/>
            <person name="Wu F."/>
            <person name="Chen Y."/>
            <person name="Wang J."/>
            <person name="Peng C."/>
            <person name="Meng J."/>
            <person name="Yang L."/>
            <person name="Liu J."/>
            <person name="Wen B."/>
            <person name="Zhang N."/>
            <person name="Huang Z."/>
            <person name="Zhu Q."/>
            <person name="Feng Y."/>
            <person name="Mount A."/>
            <person name="Hedgecock D."/>
            <person name="Xu Z."/>
            <person name="Liu Y."/>
            <person name="Domazet-Loso T."/>
            <person name="Du Y."/>
            <person name="Sun X."/>
            <person name="Zhang S."/>
            <person name="Liu B."/>
            <person name="Cheng P."/>
            <person name="Jiang X."/>
            <person name="Li J."/>
            <person name="Fan D."/>
            <person name="Wang W."/>
            <person name="Fu W."/>
            <person name="Wang T."/>
            <person name="Wang B."/>
            <person name="Zhang J."/>
            <person name="Peng Z."/>
            <person name="Li Y."/>
            <person name="Li N."/>
            <person name="Wang J."/>
            <person name="Chen M."/>
            <person name="He Y."/>
            <person name="Tan F."/>
            <person name="Song X."/>
            <person name="Zheng Q."/>
            <person name="Huang R."/>
            <person name="Yang H."/>
            <person name="Du X."/>
            <person name="Chen L."/>
            <person name="Yang M."/>
            <person name="Gaffney P.M."/>
            <person name="Wang S."/>
            <person name="Luo L."/>
            <person name="She Z."/>
            <person name="Ming Y."/>
            <person name="Huang W."/>
            <person name="Zhang S."/>
            <person name="Huang B."/>
            <person name="Zhang Y."/>
            <person name="Qu T."/>
            <person name="Ni P."/>
            <person name="Miao G."/>
            <person name="Wang J."/>
            <person name="Wang Q."/>
            <person name="Steinberg C.E."/>
            <person name="Wang H."/>
            <person name="Li N."/>
            <person name="Qian L."/>
            <person name="Zhang G."/>
            <person name="Li Y."/>
            <person name="Yang H."/>
            <person name="Liu X."/>
            <person name="Wang J."/>
            <person name="Yin Y."/>
            <person name="Wang J."/>
        </authorList>
    </citation>
    <scope>NUCLEOTIDE SEQUENCE [LARGE SCALE GENOMIC DNA]</scope>
    <source>
        <strain evidence="1">05x7-T-G4-1.051#20</strain>
    </source>
</reference>
<protein>
    <submittedName>
        <fullName evidence="1">Uncharacterized protein</fullName>
    </submittedName>
</protein>
<proteinExistence type="predicted"/>
<name>K1P7A5_MAGGI</name>
<dbReference type="InParanoid" id="K1P7A5"/>
<accession>K1P7A5</accession>
<organism evidence="1">
    <name type="scientific">Magallana gigas</name>
    <name type="common">Pacific oyster</name>
    <name type="synonym">Crassostrea gigas</name>
    <dbReference type="NCBI Taxonomy" id="29159"/>
    <lineage>
        <taxon>Eukaryota</taxon>
        <taxon>Metazoa</taxon>
        <taxon>Spiralia</taxon>
        <taxon>Lophotrochozoa</taxon>
        <taxon>Mollusca</taxon>
        <taxon>Bivalvia</taxon>
        <taxon>Autobranchia</taxon>
        <taxon>Pteriomorphia</taxon>
        <taxon>Ostreida</taxon>
        <taxon>Ostreoidea</taxon>
        <taxon>Ostreidae</taxon>
        <taxon>Magallana</taxon>
    </lineage>
</organism>
<sequence>MNLLIGSEYSEKNISTQTKDNLSNNLLESFSTNVKDANLTMKEHLSVNSAVLQKVLKAFPVQVQFLMYGCKLNVILFIIENTQD</sequence>
<gene>
    <name evidence="1" type="ORF">CGI_10000813</name>
</gene>
<evidence type="ECO:0000313" key="1">
    <source>
        <dbReference type="EMBL" id="EKC17448.1"/>
    </source>
</evidence>
<dbReference type="HOGENOM" id="CLU_2529616_0_0_1"/>
<dbReference type="EMBL" id="JH822905">
    <property type="protein sequence ID" value="EKC17448.1"/>
    <property type="molecule type" value="Genomic_DNA"/>
</dbReference>